<feature type="signal peptide" evidence="1">
    <location>
        <begin position="1"/>
        <end position="23"/>
    </location>
</feature>
<keyword evidence="3" id="KW-1185">Reference proteome</keyword>
<evidence type="ECO:0000256" key="1">
    <source>
        <dbReference type="SAM" id="SignalP"/>
    </source>
</evidence>
<dbReference type="EMBL" id="BPRB01000278">
    <property type="protein sequence ID" value="GJE62141.1"/>
    <property type="molecule type" value="Genomic_DNA"/>
</dbReference>
<protein>
    <recommendedName>
        <fullName evidence="4">DUF1223 domain-containing protein</fullName>
    </recommendedName>
</protein>
<reference evidence="2" key="2">
    <citation type="submission" date="2021-08" db="EMBL/GenBank/DDBJ databases">
        <authorList>
            <person name="Tani A."/>
            <person name="Ola A."/>
            <person name="Ogura Y."/>
            <person name="Katsura K."/>
            <person name="Hayashi T."/>
        </authorList>
    </citation>
    <scope>NUCLEOTIDE SEQUENCE</scope>
    <source>
        <strain evidence="2">DSM 23632</strain>
    </source>
</reference>
<dbReference type="PANTHER" id="PTHR36057">
    <property type="match status" value="1"/>
</dbReference>
<accession>A0ABQ4U4F4</accession>
<sequence>MRRTARLLLALAAALAVPAAASAAGRPVVVELFTSQSCSSCPPAEALLAELAREGADLLPLAFHVTYWNHLSWRDTYSLPAATARQQTYAARLGDQVYTPQAVIDGRLGLVGSEAGAVRGAIARASGAAVAEAPVALAREGGNLVVRLGAGSGAGSVTLVGFDPSHVTAVPRGENAGRTITQANVVRSLRDIGRWTGAAQTLTAALPQGAAAAVIVQAADGRILGAARL</sequence>
<evidence type="ECO:0000313" key="2">
    <source>
        <dbReference type="EMBL" id="GJE62141.1"/>
    </source>
</evidence>
<reference evidence="2" key="1">
    <citation type="journal article" date="2021" name="Front. Microbiol.">
        <title>Comprehensive Comparative Genomics and Phenotyping of Methylobacterium Species.</title>
        <authorList>
            <person name="Alessa O."/>
            <person name="Ogura Y."/>
            <person name="Fujitani Y."/>
            <person name="Takami H."/>
            <person name="Hayashi T."/>
            <person name="Sahin N."/>
            <person name="Tani A."/>
        </authorList>
    </citation>
    <scope>NUCLEOTIDE SEQUENCE</scope>
    <source>
        <strain evidence="2">DSM 23632</strain>
    </source>
</reference>
<proteinExistence type="predicted"/>
<dbReference type="SUPFAM" id="SSF52833">
    <property type="entry name" value="Thioredoxin-like"/>
    <property type="match status" value="1"/>
</dbReference>
<dbReference type="Gene3D" id="3.40.30.10">
    <property type="entry name" value="Glutaredoxin"/>
    <property type="match status" value="1"/>
</dbReference>
<evidence type="ECO:0000313" key="3">
    <source>
        <dbReference type="Proteomes" id="UP001055057"/>
    </source>
</evidence>
<comment type="caution">
    <text evidence="2">The sequence shown here is derived from an EMBL/GenBank/DDBJ whole genome shotgun (WGS) entry which is preliminary data.</text>
</comment>
<name>A0ABQ4U4F4_9HYPH</name>
<dbReference type="Proteomes" id="UP001055057">
    <property type="component" value="Unassembled WGS sequence"/>
</dbReference>
<evidence type="ECO:0008006" key="4">
    <source>
        <dbReference type="Google" id="ProtNLM"/>
    </source>
</evidence>
<dbReference type="InterPro" id="IPR036249">
    <property type="entry name" value="Thioredoxin-like_sf"/>
</dbReference>
<gene>
    <name evidence="2" type="ORF">MPOCJGCO_4271</name>
</gene>
<dbReference type="PANTHER" id="PTHR36057:SF1">
    <property type="entry name" value="LIPOPROTEIN LIPID ATTACHMENT SITE-LIKE PROTEIN, PUTATIVE (DUF1223)-RELATED"/>
    <property type="match status" value="1"/>
</dbReference>
<feature type="chain" id="PRO_5047007952" description="DUF1223 domain-containing protein" evidence="1">
    <location>
        <begin position="24"/>
        <end position="229"/>
    </location>
</feature>
<dbReference type="RefSeq" id="WP_238184774.1">
    <property type="nucleotide sequence ID" value="NZ_BPRB01000278.1"/>
</dbReference>
<dbReference type="InterPro" id="IPR010634">
    <property type="entry name" value="DUF1223"/>
</dbReference>
<dbReference type="Pfam" id="PF06764">
    <property type="entry name" value="DUF1223"/>
    <property type="match status" value="1"/>
</dbReference>
<organism evidence="2 3">
    <name type="scientific">Methylobacterium trifolii</name>
    <dbReference type="NCBI Taxonomy" id="1003092"/>
    <lineage>
        <taxon>Bacteria</taxon>
        <taxon>Pseudomonadati</taxon>
        <taxon>Pseudomonadota</taxon>
        <taxon>Alphaproteobacteria</taxon>
        <taxon>Hyphomicrobiales</taxon>
        <taxon>Methylobacteriaceae</taxon>
        <taxon>Methylobacterium</taxon>
    </lineage>
</organism>
<keyword evidence="1" id="KW-0732">Signal</keyword>